<reference evidence="9" key="2">
    <citation type="journal article" date="2019" name="BMC Genomics">
        <title>Complete genome sequence analysis of the thermoacidophilic verrucomicrobial methanotroph 'Candidatus Methylacidiphilum kamchatkense' strain Kam1 and comparison with its closest relatives.</title>
        <authorList>
            <person name="Kruse T."/>
            <person name="Ratnadevi C.M."/>
            <person name="Erikstad H.A."/>
            <person name="Birkeland N.K."/>
        </authorList>
    </citation>
    <scope>NUCLEOTIDE SEQUENCE</scope>
    <source>
        <strain evidence="9">Kam1</strain>
    </source>
</reference>
<dbReference type="SMART" id="SM00829">
    <property type="entry name" value="PKS_ER"/>
    <property type="match status" value="1"/>
</dbReference>
<evidence type="ECO:0000256" key="6">
    <source>
        <dbReference type="ARBA" id="ARBA00022990"/>
    </source>
</evidence>
<dbReference type="PROSITE" id="PS01162">
    <property type="entry name" value="QOR_ZETA_CRYSTAL"/>
    <property type="match status" value="1"/>
</dbReference>
<evidence type="ECO:0000256" key="5">
    <source>
        <dbReference type="ARBA" id="ARBA00022884"/>
    </source>
</evidence>
<evidence type="ECO:0000256" key="2">
    <source>
        <dbReference type="ARBA" id="ARBA00011881"/>
    </source>
</evidence>
<name>A0A0C1URW9_9BACT</name>
<dbReference type="Proteomes" id="UP000315925">
    <property type="component" value="Chromosome"/>
</dbReference>
<dbReference type="SUPFAM" id="SSF50129">
    <property type="entry name" value="GroES-like"/>
    <property type="match status" value="1"/>
</dbReference>
<keyword evidence="6" id="KW-0007">Acetylation</keyword>
<evidence type="ECO:0000313" key="10">
    <source>
        <dbReference type="Proteomes" id="UP000031594"/>
    </source>
</evidence>
<keyword evidence="9" id="KW-0560">Oxidoreductase</keyword>
<proteinExistence type="predicted"/>
<dbReference type="EMBL" id="JQNX01000002">
    <property type="protein sequence ID" value="KIE59064.1"/>
    <property type="molecule type" value="Genomic_DNA"/>
</dbReference>
<feature type="domain" description="Enoyl reductase (ER)" evidence="7">
    <location>
        <begin position="10"/>
        <end position="317"/>
    </location>
</feature>
<keyword evidence="10" id="KW-1185">Reference proteome</keyword>
<dbReference type="CDD" id="cd08253">
    <property type="entry name" value="zeta_crystallin"/>
    <property type="match status" value="1"/>
</dbReference>
<evidence type="ECO:0000259" key="7">
    <source>
        <dbReference type="SMART" id="SM00829"/>
    </source>
</evidence>
<dbReference type="InterPro" id="IPR013149">
    <property type="entry name" value="ADH-like_C"/>
</dbReference>
<evidence type="ECO:0000313" key="11">
    <source>
        <dbReference type="Proteomes" id="UP000315925"/>
    </source>
</evidence>
<dbReference type="EC" id="1.6.5.5" evidence="9"/>
<keyword evidence="3" id="KW-0963">Cytoplasm</keyword>
<dbReference type="InterPro" id="IPR013154">
    <property type="entry name" value="ADH-like_N"/>
</dbReference>
<dbReference type="Gene3D" id="3.40.50.720">
    <property type="entry name" value="NAD(P)-binding Rossmann-like Domain"/>
    <property type="match status" value="1"/>
</dbReference>
<dbReference type="EMBL" id="CP037899">
    <property type="protein sequence ID" value="QDQ43028.1"/>
    <property type="molecule type" value="Genomic_DNA"/>
</dbReference>
<dbReference type="Gene3D" id="3.90.180.10">
    <property type="entry name" value="Medium-chain alcohol dehydrogenases, catalytic domain"/>
    <property type="match status" value="1"/>
</dbReference>
<comment type="subcellular location">
    <subcellularLocation>
        <location evidence="1">Cytoplasm</location>
    </subcellularLocation>
</comment>
<dbReference type="GO" id="GO:0005829">
    <property type="term" value="C:cytosol"/>
    <property type="evidence" value="ECO:0007669"/>
    <property type="project" value="TreeGrafter"/>
</dbReference>
<evidence type="ECO:0000313" key="8">
    <source>
        <dbReference type="EMBL" id="KIE59064.1"/>
    </source>
</evidence>
<gene>
    <name evidence="8" type="ORF">A946_03290</name>
    <name evidence="9" type="ORF">kam1_1814</name>
</gene>
<dbReference type="Proteomes" id="UP000031594">
    <property type="component" value="Unassembled WGS sequence"/>
</dbReference>
<dbReference type="RefSeq" id="WP_039720965.1">
    <property type="nucleotide sequence ID" value="NZ_CP037899.1"/>
</dbReference>
<protein>
    <submittedName>
        <fullName evidence="9">NADPH:quinone reductase-like Zn-dependent oxidoreductase</fullName>
        <ecNumber evidence="9">1.6.5.5</ecNumber>
    </submittedName>
    <submittedName>
        <fullName evidence="8">Quinone oxidoreductase</fullName>
    </submittedName>
</protein>
<dbReference type="GO" id="GO:0003730">
    <property type="term" value="F:mRNA 3'-UTR binding"/>
    <property type="evidence" value="ECO:0007669"/>
    <property type="project" value="TreeGrafter"/>
</dbReference>
<dbReference type="FunFam" id="3.40.50.720:FF:000244">
    <property type="entry name" value="quinone oxidoreductase"/>
    <property type="match status" value="1"/>
</dbReference>
<dbReference type="InterPro" id="IPR036291">
    <property type="entry name" value="NAD(P)-bd_dom_sf"/>
</dbReference>
<evidence type="ECO:0000256" key="1">
    <source>
        <dbReference type="ARBA" id="ARBA00004496"/>
    </source>
</evidence>
<keyword evidence="4" id="KW-0521">NADP</keyword>
<dbReference type="InterPro" id="IPR020843">
    <property type="entry name" value="ER"/>
</dbReference>
<reference evidence="8 10" key="1">
    <citation type="submission" date="2014-08" db="EMBL/GenBank/DDBJ databases">
        <title>Methylacidiphilum kamchatkense strain Kam1 draft genome sequence.</title>
        <authorList>
            <person name="Birkeland N.-K."/>
            <person name="Erikstad H.A."/>
        </authorList>
    </citation>
    <scope>NUCLEOTIDE SEQUENCE [LARGE SCALE GENOMIC DNA]</scope>
    <source>
        <strain evidence="8 10">Kam1</strain>
    </source>
</reference>
<accession>A0A0C1URW9</accession>
<reference evidence="11" key="3">
    <citation type="submission" date="2019-03" db="EMBL/GenBank/DDBJ databases">
        <title>Complete genome of Methylacidiphilum kamchatkense Kam1.</title>
        <authorList>
            <person name="Kruse T."/>
            <person name="Murarilal Ratnadevi C."/>
            <person name="Erikstad H.-A."/>
            <person name="Birkeland N.-K."/>
        </authorList>
    </citation>
    <scope>NUCLEOTIDE SEQUENCE [LARGE SCALE GENOMIC DNA]</scope>
    <source>
        <strain evidence="11">kam1</strain>
    </source>
</reference>
<dbReference type="Pfam" id="PF08240">
    <property type="entry name" value="ADH_N"/>
    <property type="match status" value="1"/>
</dbReference>
<comment type="subunit">
    <text evidence="2">Homotetramer.</text>
</comment>
<dbReference type="PANTHER" id="PTHR44154:SF1">
    <property type="entry name" value="QUINONE OXIDOREDUCTASE"/>
    <property type="match status" value="1"/>
</dbReference>
<dbReference type="GO" id="GO:0003960">
    <property type="term" value="F:quinone reductase (NADPH) activity"/>
    <property type="evidence" value="ECO:0007669"/>
    <property type="project" value="UniProtKB-EC"/>
</dbReference>
<evidence type="ECO:0000256" key="4">
    <source>
        <dbReference type="ARBA" id="ARBA00022857"/>
    </source>
</evidence>
<evidence type="ECO:0000256" key="3">
    <source>
        <dbReference type="ARBA" id="ARBA00022490"/>
    </source>
</evidence>
<dbReference type="GO" id="GO:0070402">
    <property type="term" value="F:NADPH binding"/>
    <property type="evidence" value="ECO:0007669"/>
    <property type="project" value="TreeGrafter"/>
</dbReference>
<dbReference type="InterPro" id="IPR051603">
    <property type="entry name" value="Zinc-ADH_QOR/CCCR"/>
</dbReference>
<dbReference type="InterPro" id="IPR011032">
    <property type="entry name" value="GroES-like_sf"/>
</dbReference>
<evidence type="ECO:0000313" key="9">
    <source>
        <dbReference type="EMBL" id="QDQ43028.1"/>
    </source>
</evidence>
<sequence>MKAILVSRFGGPEVLELKETLIPQLQPASVLIAVKAAGVNPVDTYLRAGSFGYQPNLPFIPGIDGAGVIEEVGEGVSKFHKGQAVFFQGVLGSYAQYIVCPEDHVFELPQGLSFAQGAAIGSPYATAYHALFQCAGAKAGQTVLVHGASGGVGIAAVQWAKSRGLRVLATAGTAKGKEQVLGIGAEMVFNHGEEGYVNKILEYTQNQGVDIILEMLANKNLENDFSLVTNYGKILVIGSRGKIEIDPRNILRKEISVIGVNLFLASSSQRKSIFAAIEAGLKNKSLWPIIRAEIPLEQAALAHKMIMQGGATGKIVLIL</sequence>
<dbReference type="InterPro" id="IPR002364">
    <property type="entry name" value="Quin_OxRdtase/zeta-crystal_CS"/>
</dbReference>
<dbReference type="PANTHER" id="PTHR44154">
    <property type="entry name" value="QUINONE OXIDOREDUCTASE"/>
    <property type="match status" value="1"/>
</dbReference>
<dbReference type="Pfam" id="PF00107">
    <property type="entry name" value="ADH_zinc_N"/>
    <property type="match status" value="1"/>
</dbReference>
<dbReference type="KEGG" id="mkc:kam1_1814"/>
<keyword evidence="5" id="KW-0694">RNA-binding</keyword>
<dbReference type="GO" id="GO:0008270">
    <property type="term" value="F:zinc ion binding"/>
    <property type="evidence" value="ECO:0007669"/>
    <property type="project" value="InterPro"/>
</dbReference>
<dbReference type="OrthoDB" id="9787435at2"/>
<organism evidence="9 11">
    <name type="scientific">Methylacidiphilum kamchatkense Kam1</name>
    <dbReference type="NCBI Taxonomy" id="1202785"/>
    <lineage>
        <taxon>Bacteria</taxon>
        <taxon>Pseudomonadati</taxon>
        <taxon>Verrucomicrobiota</taxon>
        <taxon>Methylacidiphilae</taxon>
        <taxon>Methylacidiphilales</taxon>
        <taxon>Methylacidiphilaceae</taxon>
        <taxon>Methylacidiphilum (ex Ratnadevi et al. 2023)</taxon>
    </lineage>
</organism>
<dbReference type="SUPFAM" id="SSF51735">
    <property type="entry name" value="NAD(P)-binding Rossmann-fold domains"/>
    <property type="match status" value="1"/>
</dbReference>
<dbReference type="AlphaFoldDB" id="A0A0C1URW9"/>